<dbReference type="PANTHER" id="PTHR42715">
    <property type="entry name" value="BETA-GLUCOSIDASE"/>
    <property type="match status" value="1"/>
</dbReference>
<dbReference type="InterPro" id="IPR002772">
    <property type="entry name" value="Glyco_hydro_3_C"/>
</dbReference>
<dbReference type="Pfam" id="PF00933">
    <property type="entry name" value="Glyco_hydro_3"/>
    <property type="match status" value="1"/>
</dbReference>
<dbReference type="InterPro" id="IPR001764">
    <property type="entry name" value="Glyco_hydro_3_N"/>
</dbReference>
<evidence type="ECO:0000313" key="5">
    <source>
        <dbReference type="Proteomes" id="UP000832097"/>
    </source>
</evidence>
<dbReference type="SUPFAM" id="SSF51445">
    <property type="entry name" value="(Trans)glycosidases"/>
    <property type="match status" value="1"/>
</dbReference>
<keyword evidence="2 4" id="KW-0378">Hydrolase</keyword>
<accession>A0ABY4BYJ4</accession>
<dbReference type="EMBL" id="CP094528">
    <property type="protein sequence ID" value="UOE44238.1"/>
    <property type="molecule type" value="Genomic_DNA"/>
</dbReference>
<evidence type="ECO:0000313" key="4">
    <source>
        <dbReference type="EMBL" id="UOE44238.1"/>
    </source>
</evidence>
<protein>
    <submittedName>
        <fullName evidence="4">Glycoside hydrolase family 3 C-terminal domain-containing protein</fullName>
    </submittedName>
</protein>
<dbReference type="Proteomes" id="UP000832097">
    <property type="component" value="Chromosome"/>
</dbReference>
<proteinExistence type="inferred from homology"/>
<dbReference type="Gene3D" id="2.60.40.10">
    <property type="entry name" value="Immunoglobulins"/>
    <property type="match status" value="1"/>
</dbReference>
<dbReference type="GO" id="GO:0016787">
    <property type="term" value="F:hydrolase activity"/>
    <property type="evidence" value="ECO:0007669"/>
    <property type="project" value="UniProtKB-KW"/>
</dbReference>
<gene>
    <name evidence="4" type="ORF">MTO99_00090</name>
</gene>
<dbReference type="Pfam" id="PF01915">
    <property type="entry name" value="Glyco_hydro_3_C"/>
    <property type="match status" value="1"/>
</dbReference>
<reference evidence="4 5" key="1">
    <citation type="submission" date="2022-03" db="EMBL/GenBank/DDBJ databases">
        <title>Mucilaginibacter sp. isolated from the gut of Protaetia brevitarsis seulensis larvae.</title>
        <authorList>
            <person name="Won M."/>
            <person name="Kim S.-J."/>
            <person name="Kwon S.-W."/>
        </authorList>
    </citation>
    <scope>NUCLEOTIDE SEQUENCE [LARGE SCALE GENOMIC DNA]</scope>
    <source>
        <strain evidence="4 5">CFWR-12</strain>
    </source>
</reference>
<keyword evidence="5" id="KW-1185">Reference proteome</keyword>
<dbReference type="SMART" id="SM01217">
    <property type="entry name" value="Fn3_like"/>
    <property type="match status" value="1"/>
</dbReference>
<evidence type="ECO:0000259" key="3">
    <source>
        <dbReference type="SMART" id="SM01217"/>
    </source>
</evidence>
<feature type="domain" description="Fibronectin type III-like" evidence="3">
    <location>
        <begin position="341"/>
        <end position="417"/>
    </location>
</feature>
<evidence type="ECO:0000256" key="1">
    <source>
        <dbReference type="ARBA" id="ARBA00005336"/>
    </source>
</evidence>
<dbReference type="InterPro" id="IPR036881">
    <property type="entry name" value="Glyco_hydro_3_C_sf"/>
</dbReference>
<dbReference type="InterPro" id="IPR036962">
    <property type="entry name" value="Glyco_hydro_3_N_sf"/>
</dbReference>
<dbReference type="InterPro" id="IPR026891">
    <property type="entry name" value="Fn3-like"/>
</dbReference>
<dbReference type="SUPFAM" id="SSF52279">
    <property type="entry name" value="Beta-D-glucan exohydrolase, C-terminal domain"/>
    <property type="match status" value="1"/>
</dbReference>
<organism evidence="4 5">
    <name type="scientific">Agromyces larvae</name>
    <dbReference type="NCBI Taxonomy" id="2929802"/>
    <lineage>
        <taxon>Bacteria</taxon>
        <taxon>Bacillati</taxon>
        <taxon>Actinomycetota</taxon>
        <taxon>Actinomycetes</taxon>
        <taxon>Micrococcales</taxon>
        <taxon>Microbacteriaceae</taxon>
        <taxon>Agromyces</taxon>
    </lineage>
</organism>
<dbReference type="Pfam" id="PF14310">
    <property type="entry name" value="Fn3-like"/>
    <property type="match status" value="1"/>
</dbReference>
<sequence length="839" mass="89637">MTQTPAVESGDRSHALAPVESVAQISSVLRDADPSLDPRLAALARRAAADGVVLLRNDGVLPFAADRRIAVFGRAQLDWFAVGYGSGGDVKAPYSWNLLAGLRDVGVQVDDELAAATSAWTAAHRPATSAEWGRWPHHLPEMPVDDELVTTAAARSEDAVVVIGRAAGEARDSLLEPGSYFLTDAESDLLDRVTAAFARTVVVIDAGNVMDLGWLARYGDRIAGVVLAWQGGMEGARAVAAVLAGEIAPSGRLTDTIAATYDDYPSVVGFGDPEATVYAEDVFVGYRYFETFAPDRVLYPFGFGLDYAEFTQRVVRASTDADRIELEVEVANVGTEHSGRQTVQAYVSKPGTALAQPARELAGFAKTSLLAPGQRERLVLSIDLADLASYDDAGTTGHRDCWVLEPGEYRFAVGTDVRRAEPVASITLDEVRVIREAVEAAAPDPAAPFRRMTLERDADGRAVVGWEPVPTATVDRRERVLDDLPTALEPTGDRGIRLDDVAAGTATLDEFVAQLTLDELALLARGDLVMDSPLGTPGNAGVLGGVSASLRTKGVRPVTAADGPSGIRLSSYASLLPSGTALASTWDPALVRELAALHGQEMVRKGADVLLAPGMNLHRNPLCGRNFEYFSEDPLLTGRLAAAVVAGVQSQGVAACPKHFAANNQEAFRTRHDSRVSQRALRELYLRGFELCVREAKPLALMTSYNRVNGVWAHYHHDLVTTVLRAEWGYEGCVITDWWLESAVDPDFPALADNAYRVRAQVDVLMPGGVKTDDGPQAYADDTIVESVARDDGLTLGELQRGARNVLGLVLALAPVIDARATAAASPRRRCATATDASG</sequence>
<dbReference type="PANTHER" id="PTHR42715:SF10">
    <property type="entry name" value="BETA-GLUCOSIDASE"/>
    <property type="match status" value="1"/>
</dbReference>
<dbReference type="InterPro" id="IPR013783">
    <property type="entry name" value="Ig-like_fold"/>
</dbReference>
<dbReference type="InterPro" id="IPR050288">
    <property type="entry name" value="Cellulose_deg_GH3"/>
</dbReference>
<evidence type="ECO:0000256" key="2">
    <source>
        <dbReference type="ARBA" id="ARBA00022801"/>
    </source>
</evidence>
<name>A0ABY4BYJ4_9MICO</name>
<dbReference type="PRINTS" id="PR00133">
    <property type="entry name" value="GLHYDRLASE3"/>
</dbReference>
<dbReference type="Gene3D" id="3.40.50.1700">
    <property type="entry name" value="Glycoside hydrolase family 3 C-terminal domain"/>
    <property type="match status" value="1"/>
</dbReference>
<dbReference type="Gene3D" id="3.20.20.300">
    <property type="entry name" value="Glycoside hydrolase, family 3, N-terminal domain"/>
    <property type="match status" value="1"/>
</dbReference>
<comment type="similarity">
    <text evidence="1">Belongs to the glycosyl hydrolase 3 family.</text>
</comment>
<dbReference type="RefSeq" id="WP_243555878.1">
    <property type="nucleotide sequence ID" value="NZ_CP094528.1"/>
</dbReference>
<dbReference type="InterPro" id="IPR017853">
    <property type="entry name" value="GH"/>
</dbReference>